<proteinExistence type="predicted"/>
<reference evidence="2" key="1">
    <citation type="journal article" date="2012" name="Nature">
        <title>The tomato genome sequence provides insights into fleshy fruit evolution.</title>
        <authorList>
            <consortium name="Tomato Genome Consortium"/>
        </authorList>
    </citation>
    <scope>NUCLEOTIDE SEQUENCE [LARGE SCALE GENOMIC DNA]</scope>
    <source>
        <strain evidence="2">cv. Heinz 1706</strain>
    </source>
</reference>
<accession>K4BQT1</accession>
<organism evidence="2">
    <name type="scientific">Solanum lycopersicum</name>
    <name type="common">Tomato</name>
    <name type="synonym">Lycopersicon esculentum</name>
    <dbReference type="NCBI Taxonomy" id="4081"/>
    <lineage>
        <taxon>Eukaryota</taxon>
        <taxon>Viridiplantae</taxon>
        <taxon>Streptophyta</taxon>
        <taxon>Embryophyta</taxon>
        <taxon>Tracheophyta</taxon>
        <taxon>Spermatophyta</taxon>
        <taxon>Magnoliopsida</taxon>
        <taxon>eudicotyledons</taxon>
        <taxon>Gunneridae</taxon>
        <taxon>Pentapetalae</taxon>
        <taxon>asterids</taxon>
        <taxon>lamiids</taxon>
        <taxon>Solanales</taxon>
        <taxon>Solanaceae</taxon>
        <taxon>Solanoideae</taxon>
        <taxon>Solaneae</taxon>
        <taxon>Solanum</taxon>
        <taxon>Solanum subgen. Lycopersicon</taxon>
    </lineage>
</organism>
<name>K4BQT1_SOLLC</name>
<dbReference type="AlphaFoldDB" id="K4BQT1"/>
<evidence type="ECO:0000313" key="3">
    <source>
        <dbReference type="Proteomes" id="UP000004994"/>
    </source>
</evidence>
<reference evidence="2" key="2">
    <citation type="submission" date="2015-06" db="UniProtKB">
        <authorList>
            <consortium name="EnsemblPlants"/>
        </authorList>
    </citation>
    <scope>IDENTIFICATION</scope>
    <source>
        <strain evidence="2">cv. Heinz 1706</strain>
    </source>
</reference>
<keyword evidence="3" id="KW-1185">Reference proteome</keyword>
<protein>
    <submittedName>
        <fullName evidence="2">Uncharacterized protein</fullName>
    </submittedName>
</protein>
<sequence length="62" mass="7115">MATTLIGKKSGDLRPQKNQGDCATTCLPLRLKLQQHQLHAASSEHLQQSVYSRIFSYYLFYE</sequence>
<feature type="region of interest" description="Disordered" evidence="1">
    <location>
        <begin position="1"/>
        <end position="20"/>
    </location>
</feature>
<dbReference type="PaxDb" id="4081-Solyc04g024820.1.1"/>
<dbReference type="Gramene" id="Solyc04g024820.1.1">
    <property type="protein sequence ID" value="Solyc04g024820.1.1"/>
    <property type="gene ID" value="Solyc04g024820.1"/>
</dbReference>
<dbReference type="PhylomeDB" id="K4BQT1"/>
<evidence type="ECO:0000256" key="1">
    <source>
        <dbReference type="SAM" id="MobiDB-lite"/>
    </source>
</evidence>
<evidence type="ECO:0000313" key="2">
    <source>
        <dbReference type="EnsemblPlants" id="Solyc04g024820.1.1"/>
    </source>
</evidence>
<dbReference type="InParanoid" id="K4BQT1"/>
<dbReference type="EnsemblPlants" id="Solyc04g024820.1.1">
    <property type="protein sequence ID" value="Solyc04g024820.1.1"/>
    <property type="gene ID" value="Solyc04g024820.1"/>
</dbReference>
<dbReference type="HOGENOM" id="CLU_2908465_0_0_1"/>
<dbReference type="Proteomes" id="UP000004994">
    <property type="component" value="Chromosome 4"/>
</dbReference>